<dbReference type="Gene3D" id="1.10.840.10">
    <property type="entry name" value="Ras guanine-nucleotide exchange factors catalytic domain"/>
    <property type="match status" value="1"/>
</dbReference>
<organism evidence="5 6">
    <name type="scientific">Calicophoron daubneyi</name>
    <name type="common">Rumen fluke</name>
    <name type="synonym">Paramphistomum daubneyi</name>
    <dbReference type="NCBI Taxonomy" id="300641"/>
    <lineage>
        <taxon>Eukaryota</taxon>
        <taxon>Metazoa</taxon>
        <taxon>Spiralia</taxon>
        <taxon>Lophotrochozoa</taxon>
        <taxon>Platyhelminthes</taxon>
        <taxon>Trematoda</taxon>
        <taxon>Digenea</taxon>
        <taxon>Plagiorchiida</taxon>
        <taxon>Pronocephalata</taxon>
        <taxon>Paramphistomoidea</taxon>
        <taxon>Paramphistomidae</taxon>
        <taxon>Calicophoron</taxon>
    </lineage>
</organism>
<feature type="region of interest" description="Disordered" evidence="3">
    <location>
        <begin position="466"/>
        <end position="524"/>
    </location>
</feature>
<dbReference type="GO" id="GO:0005886">
    <property type="term" value="C:plasma membrane"/>
    <property type="evidence" value="ECO:0007669"/>
    <property type="project" value="TreeGrafter"/>
</dbReference>
<dbReference type="InterPro" id="IPR001895">
    <property type="entry name" value="RASGEF_cat_dom"/>
</dbReference>
<proteinExistence type="predicted"/>
<dbReference type="Pfam" id="PF00617">
    <property type="entry name" value="RasGEF"/>
    <property type="match status" value="1"/>
</dbReference>
<feature type="compositionally biased region" description="Polar residues" evidence="3">
    <location>
        <begin position="713"/>
        <end position="729"/>
    </location>
</feature>
<dbReference type="InterPro" id="IPR008937">
    <property type="entry name" value="Ras-like_GEF"/>
</dbReference>
<feature type="compositionally biased region" description="Basic and acidic residues" evidence="3">
    <location>
        <begin position="497"/>
        <end position="518"/>
    </location>
</feature>
<gene>
    <name evidence="5" type="ORF">CDAUBV1_LOCUS15919</name>
</gene>
<dbReference type="InterPro" id="IPR036964">
    <property type="entry name" value="RASGEF_cat_dom_sf"/>
</dbReference>
<dbReference type="PANTHER" id="PTHR23113">
    <property type="entry name" value="GUANINE NUCLEOTIDE EXCHANGE FACTOR"/>
    <property type="match status" value="1"/>
</dbReference>
<name>A0AAV2TWX9_CALDB</name>
<dbReference type="CDD" id="cd00155">
    <property type="entry name" value="RasGEF"/>
    <property type="match status" value="1"/>
</dbReference>
<feature type="compositionally biased region" description="Polar residues" evidence="3">
    <location>
        <begin position="484"/>
        <end position="495"/>
    </location>
</feature>
<protein>
    <recommendedName>
        <fullName evidence="4">Ras-GEF domain-containing protein</fullName>
    </recommendedName>
</protein>
<keyword evidence="1 2" id="KW-0344">Guanine-nucleotide releasing factor</keyword>
<dbReference type="EMBL" id="CAXLJL010000745">
    <property type="protein sequence ID" value="CAL5140611.1"/>
    <property type="molecule type" value="Genomic_DNA"/>
</dbReference>
<dbReference type="GO" id="GO:0005085">
    <property type="term" value="F:guanyl-nucleotide exchange factor activity"/>
    <property type="evidence" value="ECO:0007669"/>
    <property type="project" value="UniProtKB-KW"/>
</dbReference>
<dbReference type="PROSITE" id="PS50009">
    <property type="entry name" value="RASGEF_CAT"/>
    <property type="match status" value="1"/>
</dbReference>
<dbReference type="SMART" id="SM00147">
    <property type="entry name" value="RasGEF"/>
    <property type="match status" value="1"/>
</dbReference>
<accession>A0AAV2TWX9</accession>
<dbReference type="Proteomes" id="UP001497525">
    <property type="component" value="Unassembled WGS sequence"/>
</dbReference>
<feature type="region of interest" description="Disordered" evidence="3">
    <location>
        <begin position="866"/>
        <end position="886"/>
    </location>
</feature>
<sequence length="1042" mass="115497">MEYMKANGCYRLLSPAEEPEFSSLTTDVAIADITKTSAESFAKQITLIELSLFKAIRREEFASLKWNGKEKHVYAPNIVASTRWFNQINFWVQKEILKYSCVSKRTELLAFFIKIAKKLVDCNNLYSAMSIVSALQIECIYRLRHTWAGLGNKDRTAYRRLEELFSQDDNCRRQREHMNSISLPGIPYLGLYLSDLTYTNVAHPRVGGKPTAIWTTKINGIIDTIAYFQQSEYSFPVDGAINAYLCAQRYIEELQKFLEEDNYKTSLNLEPPEIPPEPTLSVTFNAVEADRKFSSFLNRSLDSASILGLKSQKQSVGAVPFPKTSPSVPPAKLASVNSSFEGDCLPPLKSTQLSSLSGTDANTLVNHSQSDVAEKCRETPILRRKSATIDTKPLIREKLACDDLDGGPCLPKVIDASYLSSSQPNKAYTEESPNKTQTPQSQTTFCRVERIPRGVRQYYCPQSINSASNSAKELPPLPPRPPTEFTQGTFSQPDRLSTLDEKPIPDQIDQRRTGDKLPVDACPSSPFSATRLPVNKENELNSTVCVSPPKVCPVCDDTAVERCSLSEGTTPVKKSLPHAVQSSPALSENLLNAYESDAATVAACAAAAARQTEHIANLHSSSAQTTNTVLDDQRLALTVPSPHPSFHHRRTSSAVDPLTAYVPPEPLEFGVHIVRQGVIQRRTMVQVRASTTSSLTSPRLPKDSNDNPAVYDSNDSLATISTIGPSGSKTNEKPTFIRTRPAGFGTWKRFWMTLVLVGEGSTGFMIYFEPKFRNAAVRNDFQAHHCQIQSLVDFRPVGTGVPQPEHYQRPVHEGSLDVQTEVPKIDEAIGLPSSEPLIDPVSSTPNPKVRPFTSFSSNFPSHYSHTSSHVDIGRHKDGSSDSSSFVLTHPTRKKVYRIRPLTFSHDAPVSSNRIAHSHGPLNWFRRSGFHSPRVIPRYSQPGLKNPSTNRPTVAPYSFNSLGRARGASVPGIFTSPRFSPPTSRAGTLNSKLSQDLMASSVNSEVSDWIAAIQYVLDRIELYHRNQTLTCPPFQCHFERSDC</sequence>
<feature type="domain" description="Ras-GEF" evidence="4">
    <location>
        <begin position="37"/>
        <end position="272"/>
    </location>
</feature>
<reference evidence="5" key="1">
    <citation type="submission" date="2024-06" db="EMBL/GenBank/DDBJ databases">
        <authorList>
            <person name="Liu X."/>
            <person name="Lenzi L."/>
            <person name="Haldenby T S."/>
            <person name="Uol C."/>
        </authorList>
    </citation>
    <scope>NUCLEOTIDE SEQUENCE</scope>
</reference>
<evidence type="ECO:0000256" key="3">
    <source>
        <dbReference type="SAM" id="MobiDB-lite"/>
    </source>
</evidence>
<dbReference type="SUPFAM" id="SSF48366">
    <property type="entry name" value="Ras GEF"/>
    <property type="match status" value="1"/>
</dbReference>
<dbReference type="AlphaFoldDB" id="A0AAV2TWX9"/>
<evidence type="ECO:0000313" key="6">
    <source>
        <dbReference type="Proteomes" id="UP001497525"/>
    </source>
</evidence>
<comment type="caution">
    <text evidence="5">The sequence shown here is derived from an EMBL/GenBank/DDBJ whole genome shotgun (WGS) entry which is preliminary data.</text>
</comment>
<dbReference type="GO" id="GO:0007265">
    <property type="term" value="P:Ras protein signal transduction"/>
    <property type="evidence" value="ECO:0007669"/>
    <property type="project" value="TreeGrafter"/>
</dbReference>
<dbReference type="PANTHER" id="PTHR23113:SF368">
    <property type="entry name" value="CELL DIVISION CONTROL PROTEIN 25"/>
    <property type="match status" value="1"/>
</dbReference>
<feature type="region of interest" description="Disordered" evidence="3">
    <location>
        <begin position="424"/>
        <end position="443"/>
    </location>
</feature>
<evidence type="ECO:0000256" key="2">
    <source>
        <dbReference type="PROSITE-ProRule" id="PRU00168"/>
    </source>
</evidence>
<feature type="compositionally biased region" description="Polar residues" evidence="3">
    <location>
        <begin position="434"/>
        <end position="443"/>
    </location>
</feature>
<evidence type="ECO:0000256" key="1">
    <source>
        <dbReference type="ARBA" id="ARBA00022658"/>
    </source>
</evidence>
<feature type="region of interest" description="Disordered" evidence="3">
    <location>
        <begin position="690"/>
        <end position="737"/>
    </location>
</feature>
<dbReference type="InterPro" id="IPR023578">
    <property type="entry name" value="Ras_GEF_dom_sf"/>
</dbReference>
<evidence type="ECO:0000259" key="4">
    <source>
        <dbReference type="PROSITE" id="PS50009"/>
    </source>
</evidence>
<evidence type="ECO:0000313" key="5">
    <source>
        <dbReference type="EMBL" id="CAL5140611.1"/>
    </source>
</evidence>